<feature type="region of interest" description="Disordered" evidence="1">
    <location>
        <begin position="22"/>
        <end position="41"/>
    </location>
</feature>
<accession>A0AAD1TG09</accession>
<name>A0AAD1TG09_PELCU</name>
<protein>
    <submittedName>
        <fullName evidence="2">Uncharacterized protein</fullName>
    </submittedName>
</protein>
<dbReference type="AlphaFoldDB" id="A0AAD1TG09"/>
<proteinExistence type="predicted"/>
<evidence type="ECO:0000313" key="2">
    <source>
        <dbReference type="EMBL" id="CAH2324437.1"/>
    </source>
</evidence>
<sequence length="193" mass="21450">MTSLEAIFANFWAKLRERMTAPTCSPAEPAGRNGEKNRGRPPLGISIVTTQVSARVCPPGLRAIKGFPRKHRPQKRRPHAIKILHNPTCGNDLDSQSPRVHGLVVLAPTRVQGWKEAIPGHCPANLLMAASTSEKDSPSWPMWCRLKAPHEHLCYVAPQSYITPCLSTCPSLLESDRRDPIHLQSMSTLQLYH</sequence>
<evidence type="ECO:0000256" key="1">
    <source>
        <dbReference type="SAM" id="MobiDB-lite"/>
    </source>
</evidence>
<evidence type="ECO:0000313" key="3">
    <source>
        <dbReference type="Proteomes" id="UP001295444"/>
    </source>
</evidence>
<reference evidence="2" key="1">
    <citation type="submission" date="2022-03" db="EMBL/GenBank/DDBJ databases">
        <authorList>
            <person name="Alioto T."/>
            <person name="Alioto T."/>
            <person name="Gomez Garrido J."/>
        </authorList>
    </citation>
    <scope>NUCLEOTIDE SEQUENCE</scope>
</reference>
<keyword evidence="3" id="KW-1185">Reference proteome</keyword>
<dbReference type="EMBL" id="OW240923">
    <property type="protein sequence ID" value="CAH2324437.1"/>
    <property type="molecule type" value="Genomic_DNA"/>
</dbReference>
<dbReference type="Proteomes" id="UP001295444">
    <property type="component" value="Chromosome 12"/>
</dbReference>
<gene>
    <name evidence="2" type="ORF">PECUL_23A024279</name>
</gene>
<organism evidence="2 3">
    <name type="scientific">Pelobates cultripes</name>
    <name type="common">Western spadefoot toad</name>
    <dbReference type="NCBI Taxonomy" id="61616"/>
    <lineage>
        <taxon>Eukaryota</taxon>
        <taxon>Metazoa</taxon>
        <taxon>Chordata</taxon>
        <taxon>Craniata</taxon>
        <taxon>Vertebrata</taxon>
        <taxon>Euteleostomi</taxon>
        <taxon>Amphibia</taxon>
        <taxon>Batrachia</taxon>
        <taxon>Anura</taxon>
        <taxon>Pelobatoidea</taxon>
        <taxon>Pelobatidae</taxon>
        <taxon>Pelobates</taxon>
    </lineage>
</organism>